<feature type="signal peptide" evidence="1">
    <location>
        <begin position="1"/>
        <end position="36"/>
    </location>
</feature>
<accession>A0A1I6GPG2</accession>
<evidence type="ECO:0000313" key="2">
    <source>
        <dbReference type="EMBL" id="SFR44016.1"/>
    </source>
</evidence>
<reference evidence="3" key="1">
    <citation type="submission" date="2016-10" db="EMBL/GenBank/DDBJ databases">
        <authorList>
            <person name="Varghese N."/>
            <person name="Submissions S."/>
        </authorList>
    </citation>
    <scope>NUCLEOTIDE SEQUENCE [LARGE SCALE GENOMIC DNA]</scope>
    <source>
        <strain evidence="3">CGMCC 1.6294</strain>
    </source>
</reference>
<organism evidence="2 3">
    <name type="scientific">Marinobacter gudaonensis</name>
    <dbReference type="NCBI Taxonomy" id="375760"/>
    <lineage>
        <taxon>Bacteria</taxon>
        <taxon>Pseudomonadati</taxon>
        <taxon>Pseudomonadota</taxon>
        <taxon>Gammaproteobacteria</taxon>
        <taxon>Pseudomonadales</taxon>
        <taxon>Marinobacteraceae</taxon>
        <taxon>Marinobacter</taxon>
    </lineage>
</organism>
<feature type="chain" id="PRO_5011728322" evidence="1">
    <location>
        <begin position="37"/>
        <end position="289"/>
    </location>
</feature>
<keyword evidence="1" id="KW-0732">Signal</keyword>
<keyword evidence="3" id="KW-1185">Reference proteome</keyword>
<sequence length="289" mass="32724">MIHKPCASAHRQYPPGLLMFRCLLLAGLGLCTPVQAATSTELFYQQWQPYNWPGQAPAAKEVTRSQRGIRWQTDTASGATTVQYDYQPLRIRTGQPAHNGHLHRVTVGGSWQQGPYRVQGRAGLAGTSNMFKEQDFHRKVANGRLALFRAISDDARLSLGVGGDHRFGSFRWLPRVRWAHANDQGHWLLDLPVLAQWKSPDRLWTVSLRRVGDRWATLDRAREVESALYLRDWQAEVRYRVLAGADAWPDLVLGLGASVDTRVRYRDLDTGTRDLHLGETLLGSITLHW</sequence>
<dbReference type="Proteomes" id="UP000199290">
    <property type="component" value="Unassembled WGS sequence"/>
</dbReference>
<evidence type="ECO:0000313" key="3">
    <source>
        <dbReference type="Proteomes" id="UP000199290"/>
    </source>
</evidence>
<name>A0A1I6GPG2_9GAMM</name>
<dbReference type="AlphaFoldDB" id="A0A1I6GPG2"/>
<evidence type="ECO:0000256" key="1">
    <source>
        <dbReference type="SAM" id="SignalP"/>
    </source>
</evidence>
<dbReference type="EMBL" id="FOYV01000001">
    <property type="protein sequence ID" value="SFR44016.1"/>
    <property type="molecule type" value="Genomic_DNA"/>
</dbReference>
<dbReference type="RefSeq" id="WP_139229628.1">
    <property type="nucleotide sequence ID" value="NZ_FOYV01000001.1"/>
</dbReference>
<dbReference type="OrthoDB" id="6356708at2"/>
<protein>
    <submittedName>
        <fullName evidence="2">Uncharacterized protein</fullName>
    </submittedName>
</protein>
<gene>
    <name evidence="2" type="ORF">SAMN04488073_1269</name>
</gene>
<proteinExistence type="predicted"/>